<evidence type="ECO:0000313" key="11">
    <source>
        <dbReference type="EMBL" id="KAK0450062.1"/>
    </source>
</evidence>
<comment type="cofactor">
    <cofactor evidence="1">
        <name>FAD</name>
        <dbReference type="ChEBI" id="CHEBI:57692"/>
    </cofactor>
</comment>
<keyword evidence="5" id="KW-0479">Metal-binding</keyword>
<dbReference type="PROSITE" id="PS51296">
    <property type="entry name" value="RIESKE"/>
    <property type="match status" value="1"/>
</dbReference>
<dbReference type="Gene3D" id="3.30.390.30">
    <property type="match status" value="1"/>
</dbReference>
<dbReference type="GO" id="GO:0051537">
    <property type="term" value="F:2 iron, 2 sulfur cluster binding"/>
    <property type="evidence" value="ECO:0007669"/>
    <property type="project" value="UniProtKB-KW"/>
</dbReference>
<evidence type="ECO:0000256" key="9">
    <source>
        <dbReference type="ARBA" id="ARBA00023014"/>
    </source>
</evidence>
<dbReference type="CDD" id="cd03478">
    <property type="entry name" value="Rieske_AIFL_N"/>
    <property type="match status" value="1"/>
</dbReference>
<evidence type="ECO:0000256" key="2">
    <source>
        <dbReference type="ARBA" id="ARBA00006442"/>
    </source>
</evidence>
<dbReference type="InterPro" id="IPR016156">
    <property type="entry name" value="FAD/NAD-linked_Rdtase_dimer_sf"/>
</dbReference>
<dbReference type="Proteomes" id="UP001175226">
    <property type="component" value="Unassembled WGS sequence"/>
</dbReference>
<evidence type="ECO:0000256" key="6">
    <source>
        <dbReference type="ARBA" id="ARBA00022827"/>
    </source>
</evidence>
<dbReference type="GO" id="GO:0016651">
    <property type="term" value="F:oxidoreductase activity, acting on NAD(P)H"/>
    <property type="evidence" value="ECO:0007669"/>
    <property type="project" value="TreeGrafter"/>
</dbReference>
<evidence type="ECO:0000256" key="7">
    <source>
        <dbReference type="ARBA" id="ARBA00023002"/>
    </source>
</evidence>
<dbReference type="InterPro" id="IPR036188">
    <property type="entry name" value="FAD/NAD-bd_sf"/>
</dbReference>
<evidence type="ECO:0000256" key="4">
    <source>
        <dbReference type="ARBA" id="ARBA00022714"/>
    </source>
</evidence>
<dbReference type="AlphaFoldDB" id="A0AA39MXA7"/>
<keyword evidence="8" id="KW-0408">Iron</keyword>
<keyword evidence="6" id="KW-0274">FAD</keyword>
<comment type="similarity">
    <text evidence="2">Belongs to the FAD-dependent oxidoreductase family.</text>
</comment>
<proteinExistence type="inferred from homology"/>
<dbReference type="PANTHER" id="PTHR43557:SF2">
    <property type="entry name" value="RIESKE DOMAIN-CONTAINING PROTEIN-RELATED"/>
    <property type="match status" value="1"/>
</dbReference>
<dbReference type="Gene3D" id="3.50.50.60">
    <property type="entry name" value="FAD/NAD(P)-binding domain"/>
    <property type="match status" value="2"/>
</dbReference>
<name>A0AA39MXA7_9AGAR</name>
<accession>A0AA39MXA7</accession>
<sequence>MWVRSHVMLLRLGLPAKKALSPRHLRFQPVRTMSAKSLPVLDESELKDGEMKEVDFEQGKVLLSRLGDKIHATSAYCTHYGAPLAKGVLTYDGRVTCPWHGACFHVSSGDIEDAPAPAGITLLRNPRHRWQDIRQCEPRICTEGEEWLGLLNCLPRVLMLLAKEPIIVGGGAGAFSLVESLRENGYKYPITILTKEPHAPIDRTKLSKALITDPSKLEWKNAAELKVKFGTNVRTGVTVTSIDFPNRKVIIDGKDSLIYDKLVLATGGIPRRLPIPGADLENVFTFRTVEDAQKVDAAAQKGKRVVVIGSSFISMELVVALAKRGLESIDVIGMEEYPFEAVLGKEVGKGLMKYHESQGVKFHMSSKVEKIVPHEDNDKLATGVIVNGETLPADFIIMGVGVAPATDFLKGLIELEADGSVKVDEYLRAIKTPPGVKGVFAIGDIAVAPVVQKGRVVTFARIEHWNVASNQGRVLGRSIAGTPRPYSKLPFFWSAQGQQLRYGGYGAGHDEVTIVGDPGELKFIAYYSKSGKIIAVASMQNDPVASKALQLLRLGMMPTLAELKERGLETAAVHSTASSHSIRIKAKIGAVRTTRPIIMPLKVSRKMHGACTGYTGDISSEKAVAWKSNRSILADVKANSAGRYD</sequence>
<evidence type="ECO:0000259" key="10">
    <source>
        <dbReference type="PROSITE" id="PS51296"/>
    </source>
</evidence>
<dbReference type="SUPFAM" id="SSF51905">
    <property type="entry name" value="FAD/NAD(P)-binding domain"/>
    <property type="match status" value="1"/>
</dbReference>
<organism evidence="11 12">
    <name type="scientific">Armillaria borealis</name>
    <dbReference type="NCBI Taxonomy" id="47425"/>
    <lineage>
        <taxon>Eukaryota</taxon>
        <taxon>Fungi</taxon>
        <taxon>Dikarya</taxon>
        <taxon>Basidiomycota</taxon>
        <taxon>Agaricomycotina</taxon>
        <taxon>Agaricomycetes</taxon>
        <taxon>Agaricomycetidae</taxon>
        <taxon>Agaricales</taxon>
        <taxon>Marasmiineae</taxon>
        <taxon>Physalacriaceae</taxon>
        <taxon>Armillaria</taxon>
    </lineage>
</organism>
<dbReference type="GO" id="GO:0046872">
    <property type="term" value="F:metal ion binding"/>
    <property type="evidence" value="ECO:0007669"/>
    <property type="project" value="UniProtKB-KW"/>
</dbReference>
<dbReference type="InterPro" id="IPR036922">
    <property type="entry name" value="Rieske_2Fe-2S_sf"/>
</dbReference>
<dbReference type="Pfam" id="PF00355">
    <property type="entry name" value="Rieske"/>
    <property type="match status" value="1"/>
</dbReference>
<dbReference type="InterPro" id="IPR023753">
    <property type="entry name" value="FAD/NAD-binding_dom"/>
</dbReference>
<evidence type="ECO:0000256" key="5">
    <source>
        <dbReference type="ARBA" id="ARBA00022723"/>
    </source>
</evidence>
<protein>
    <submittedName>
        <fullName evidence="11">Flavoprotein</fullName>
    </submittedName>
</protein>
<dbReference type="GO" id="GO:0005737">
    <property type="term" value="C:cytoplasm"/>
    <property type="evidence" value="ECO:0007669"/>
    <property type="project" value="TreeGrafter"/>
</dbReference>
<dbReference type="Pfam" id="PF07992">
    <property type="entry name" value="Pyr_redox_2"/>
    <property type="match status" value="1"/>
</dbReference>
<feature type="domain" description="Rieske" evidence="10">
    <location>
        <begin position="38"/>
        <end position="124"/>
    </location>
</feature>
<dbReference type="InterPro" id="IPR017941">
    <property type="entry name" value="Rieske_2Fe-2S"/>
</dbReference>
<dbReference type="Gene3D" id="2.102.10.10">
    <property type="entry name" value="Rieske [2Fe-2S] iron-sulphur domain"/>
    <property type="match status" value="1"/>
</dbReference>
<comment type="caution">
    <text evidence="11">The sequence shown here is derived from an EMBL/GenBank/DDBJ whole genome shotgun (WGS) entry which is preliminary data.</text>
</comment>
<dbReference type="SUPFAM" id="SSF55424">
    <property type="entry name" value="FAD/NAD-linked reductases, dimerisation (C-terminal) domain"/>
    <property type="match status" value="1"/>
</dbReference>
<keyword evidence="7" id="KW-0560">Oxidoreductase</keyword>
<keyword evidence="3" id="KW-0285">Flavoprotein</keyword>
<keyword evidence="9" id="KW-0411">Iron-sulfur</keyword>
<dbReference type="PRINTS" id="PR00411">
    <property type="entry name" value="PNDRDTASEI"/>
</dbReference>
<gene>
    <name evidence="11" type="ORF">EV421DRAFT_2016286</name>
</gene>
<dbReference type="EMBL" id="JAUEPT010000007">
    <property type="protein sequence ID" value="KAK0450062.1"/>
    <property type="molecule type" value="Genomic_DNA"/>
</dbReference>
<dbReference type="InterPro" id="IPR050446">
    <property type="entry name" value="FAD-oxidoreductase/Apoptosis"/>
</dbReference>
<evidence type="ECO:0000256" key="8">
    <source>
        <dbReference type="ARBA" id="ARBA00023004"/>
    </source>
</evidence>
<dbReference type="SUPFAM" id="SSF50022">
    <property type="entry name" value="ISP domain"/>
    <property type="match status" value="1"/>
</dbReference>
<dbReference type="PANTHER" id="PTHR43557">
    <property type="entry name" value="APOPTOSIS-INDUCING FACTOR 1"/>
    <property type="match status" value="1"/>
</dbReference>
<keyword evidence="12" id="KW-1185">Reference proteome</keyword>
<keyword evidence="4" id="KW-0001">2Fe-2S</keyword>
<evidence type="ECO:0000313" key="12">
    <source>
        <dbReference type="Proteomes" id="UP001175226"/>
    </source>
</evidence>
<evidence type="ECO:0000256" key="3">
    <source>
        <dbReference type="ARBA" id="ARBA00022630"/>
    </source>
</evidence>
<evidence type="ECO:0000256" key="1">
    <source>
        <dbReference type="ARBA" id="ARBA00001974"/>
    </source>
</evidence>
<dbReference type="PRINTS" id="PR00368">
    <property type="entry name" value="FADPNR"/>
</dbReference>
<reference evidence="11" key="1">
    <citation type="submission" date="2023-06" db="EMBL/GenBank/DDBJ databases">
        <authorList>
            <consortium name="Lawrence Berkeley National Laboratory"/>
            <person name="Ahrendt S."/>
            <person name="Sahu N."/>
            <person name="Indic B."/>
            <person name="Wong-Bajracharya J."/>
            <person name="Merenyi Z."/>
            <person name="Ke H.-M."/>
            <person name="Monk M."/>
            <person name="Kocsube S."/>
            <person name="Drula E."/>
            <person name="Lipzen A."/>
            <person name="Balint B."/>
            <person name="Henrissat B."/>
            <person name="Andreopoulos B."/>
            <person name="Martin F.M."/>
            <person name="Harder C.B."/>
            <person name="Rigling D."/>
            <person name="Ford K.L."/>
            <person name="Foster G.D."/>
            <person name="Pangilinan J."/>
            <person name="Papanicolaou A."/>
            <person name="Barry K."/>
            <person name="LaButti K."/>
            <person name="Viragh M."/>
            <person name="Koriabine M."/>
            <person name="Yan M."/>
            <person name="Riley R."/>
            <person name="Champramary S."/>
            <person name="Plett K.L."/>
            <person name="Tsai I.J."/>
            <person name="Slot J."/>
            <person name="Sipos G."/>
            <person name="Plett J."/>
            <person name="Nagy L.G."/>
            <person name="Grigoriev I.V."/>
        </authorList>
    </citation>
    <scope>NUCLEOTIDE SEQUENCE</scope>
    <source>
        <strain evidence="11">FPL87.14</strain>
    </source>
</reference>